<dbReference type="PANTHER" id="PTHR31109">
    <property type="entry name" value="PROTEIN FAM207A"/>
    <property type="match status" value="1"/>
</dbReference>
<dbReference type="GO" id="GO:0000462">
    <property type="term" value="P:maturation of SSU-rRNA from tricistronic rRNA transcript (SSU-rRNA, 5.8S rRNA, LSU-rRNA)"/>
    <property type="evidence" value="ECO:0007669"/>
    <property type="project" value="InterPro"/>
</dbReference>
<organism evidence="4 5">
    <name type="scientific">Chenopodium quinoa</name>
    <name type="common">Quinoa</name>
    <dbReference type="NCBI Taxonomy" id="63459"/>
    <lineage>
        <taxon>Eukaryota</taxon>
        <taxon>Viridiplantae</taxon>
        <taxon>Streptophyta</taxon>
        <taxon>Embryophyta</taxon>
        <taxon>Tracheophyta</taxon>
        <taxon>Spermatophyta</taxon>
        <taxon>Magnoliopsida</taxon>
        <taxon>eudicotyledons</taxon>
        <taxon>Gunneridae</taxon>
        <taxon>Pentapetalae</taxon>
        <taxon>Caryophyllales</taxon>
        <taxon>Chenopodiaceae</taxon>
        <taxon>Chenopodioideae</taxon>
        <taxon>Atripliceae</taxon>
        <taxon>Chenopodium</taxon>
    </lineage>
</organism>
<evidence type="ECO:0000313" key="5">
    <source>
        <dbReference type="Proteomes" id="UP000596660"/>
    </source>
</evidence>
<dbReference type="InterPro" id="IPR028160">
    <property type="entry name" value="Slx9-like"/>
</dbReference>
<keyword evidence="5" id="KW-1185">Reference proteome</keyword>
<dbReference type="PANTHER" id="PTHR31109:SF2">
    <property type="entry name" value="RIBOSOME BIOGENESIS PROTEIN SLX9 HOMOLOG"/>
    <property type="match status" value="1"/>
</dbReference>
<dbReference type="EnsemblPlants" id="AUR62044681-RA">
    <property type="protein sequence ID" value="AUR62044681-RA:cds"/>
    <property type="gene ID" value="AUR62044681"/>
</dbReference>
<reference evidence="4" key="1">
    <citation type="journal article" date="2017" name="Nature">
        <title>The genome of Chenopodium quinoa.</title>
        <authorList>
            <person name="Jarvis D.E."/>
            <person name="Ho Y.S."/>
            <person name="Lightfoot D.J."/>
            <person name="Schmoeckel S.M."/>
            <person name="Li B."/>
            <person name="Borm T.J.A."/>
            <person name="Ohyanagi H."/>
            <person name="Mineta K."/>
            <person name="Michell C.T."/>
            <person name="Saber N."/>
            <person name="Kharbatia N.M."/>
            <person name="Rupper R.R."/>
            <person name="Sharp A.R."/>
            <person name="Dally N."/>
            <person name="Boughton B.A."/>
            <person name="Woo Y.H."/>
            <person name="Gao G."/>
            <person name="Schijlen E.G.W.M."/>
            <person name="Guo X."/>
            <person name="Momin A.A."/>
            <person name="Negrao S."/>
            <person name="Al-Babili S."/>
            <person name="Gehring C."/>
            <person name="Roessner U."/>
            <person name="Jung C."/>
            <person name="Murphy K."/>
            <person name="Arold S.T."/>
            <person name="Gojobori T."/>
            <person name="van der Linden C.G."/>
            <person name="van Loo E.N."/>
            <person name="Jellen E.N."/>
            <person name="Maughan P.J."/>
            <person name="Tester M."/>
        </authorList>
    </citation>
    <scope>NUCLEOTIDE SEQUENCE [LARGE SCALE GENOMIC DNA]</scope>
    <source>
        <strain evidence="4">cv. PI 614886</strain>
    </source>
</reference>
<dbReference type="OMA" id="HRNSFII"/>
<dbReference type="Proteomes" id="UP000596660">
    <property type="component" value="Unplaced"/>
</dbReference>
<accession>A0A803NEX7</accession>
<sequence>KSKSARKREKKLKAYDLSLLNEVLPEVKESQQPAPPPKKLNCKSRQKLVLKETERMEAVLKHPAFQSDPFAAIHRNSFIIDPSEDISKRSSFADVGLSSSDGKRI</sequence>
<dbReference type="Pfam" id="PF15341">
    <property type="entry name" value="SLX9"/>
    <property type="match status" value="1"/>
</dbReference>
<dbReference type="GO" id="GO:0005730">
    <property type="term" value="C:nucleolus"/>
    <property type="evidence" value="ECO:0007669"/>
    <property type="project" value="UniProtKB-SubCell"/>
</dbReference>
<comment type="subcellular location">
    <subcellularLocation>
        <location evidence="1">Nucleus</location>
        <location evidence="1">Nucleolus</location>
    </subcellularLocation>
</comment>
<comment type="similarity">
    <text evidence="2">Belongs to the SLX9 family.</text>
</comment>
<dbReference type="AlphaFoldDB" id="A0A803NEX7"/>
<name>A0A803NEX7_CHEQI</name>
<reference evidence="4" key="2">
    <citation type="submission" date="2021-03" db="UniProtKB">
        <authorList>
            <consortium name="EnsemblPlants"/>
        </authorList>
    </citation>
    <scope>IDENTIFICATION</scope>
</reference>
<evidence type="ECO:0000256" key="3">
    <source>
        <dbReference type="ARBA" id="ARBA00023242"/>
    </source>
</evidence>
<proteinExistence type="inferred from homology"/>
<evidence type="ECO:0000256" key="2">
    <source>
        <dbReference type="ARBA" id="ARBA00011022"/>
    </source>
</evidence>
<protein>
    <submittedName>
        <fullName evidence="4">Uncharacterized protein</fullName>
    </submittedName>
</protein>
<keyword evidence="3" id="KW-0539">Nucleus</keyword>
<dbReference type="Gramene" id="AUR62044681-RA">
    <property type="protein sequence ID" value="AUR62044681-RA:cds"/>
    <property type="gene ID" value="AUR62044681"/>
</dbReference>
<evidence type="ECO:0000313" key="4">
    <source>
        <dbReference type="EnsemblPlants" id="AUR62044681-RA:cds"/>
    </source>
</evidence>
<dbReference type="GO" id="GO:0030686">
    <property type="term" value="C:90S preribosome"/>
    <property type="evidence" value="ECO:0007669"/>
    <property type="project" value="InterPro"/>
</dbReference>
<evidence type="ECO:0000256" key="1">
    <source>
        <dbReference type="ARBA" id="ARBA00004604"/>
    </source>
</evidence>
<dbReference type="GO" id="GO:0030688">
    <property type="term" value="C:preribosome, small subunit precursor"/>
    <property type="evidence" value="ECO:0007669"/>
    <property type="project" value="InterPro"/>
</dbReference>